<dbReference type="SUPFAM" id="SSF47188">
    <property type="entry name" value="Hemerythrin-like"/>
    <property type="match status" value="1"/>
</dbReference>
<feature type="domain" description="Hemerythrin-like" evidence="4">
    <location>
        <begin position="1"/>
        <end position="104"/>
    </location>
</feature>
<evidence type="ECO:0000256" key="2">
    <source>
        <dbReference type="ARBA" id="ARBA00022723"/>
    </source>
</evidence>
<dbReference type="EMBL" id="SMLM01000002">
    <property type="protein sequence ID" value="TFZ03164.1"/>
    <property type="molecule type" value="Genomic_DNA"/>
</dbReference>
<comment type="caution">
    <text evidence="5">The sequence shown here is derived from an EMBL/GenBank/DDBJ whole genome shotgun (WGS) entry which is preliminary data.</text>
</comment>
<keyword evidence="3" id="KW-0408">Iron</keyword>
<evidence type="ECO:0000256" key="3">
    <source>
        <dbReference type="ARBA" id="ARBA00023004"/>
    </source>
</evidence>
<organism evidence="5 6">
    <name type="scientific">Ramlibacter henchirensis</name>
    <dbReference type="NCBI Taxonomy" id="204072"/>
    <lineage>
        <taxon>Bacteria</taxon>
        <taxon>Pseudomonadati</taxon>
        <taxon>Pseudomonadota</taxon>
        <taxon>Betaproteobacteria</taxon>
        <taxon>Burkholderiales</taxon>
        <taxon>Comamonadaceae</taxon>
        <taxon>Ramlibacter</taxon>
    </lineage>
</organism>
<dbReference type="InterPro" id="IPR035938">
    <property type="entry name" value="Hemerythrin-like_sf"/>
</dbReference>
<name>A0A4Z0BXD1_9BURK</name>
<evidence type="ECO:0000256" key="1">
    <source>
        <dbReference type="ARBA" id="ARBA00010587"/>
    </source>
</evidence>
<evidence type="ECO:0000313" key="6">
    <source>
        <dbReference type="Proteomes" id="UP000298180"/>
    </source>
</evidence>
<proteinExistence type="inferred from homology"/>
<dbReference type="Proteomes" id="UP000298180">
    <property type="component" value="Unassembled WGS sequence"/>
</dbReference>
<dbReference type="InterPro" id="IPR012312">
    <property type="entry name" value="Hemerythrin-like"/>
</dbReference>
<gene>
    <name evidence="5" type="ORF">EZ313_16565</name>
</gene>
<comment type="similarity">
    <text evidence="1">Belongs to the hemerythrin family.</text>
</comment>
<sequence>MDSVHAEFDDLVDQALACPDDQLMPCLERLQDHLLSHFGQEDDWMRQTAFPAGDCHIEEHGKVLESAAQVLELVARGDLAVGRSFAAELERWFPGHADYLDSALAAWMCKRQFGGKPVVLHTRKSRV</sequence>
<reference evidence="5 6" key="1">
    <citation type="submission" date="2019-03" db="EMBL/GenBank/DDBJ databases">
        <title>Ramlibacter henchirensis DSM 14656, whole genome shotgun sequence.</title>
        <authorList>
            <person name="Zhang X."/>
            <person name="Feng G."/>
            <person name="Zhu H."/>
        </authorList>
    </citation>
    <scope>NUCLEOTIDE SEQUENCE [LARGE SCALE GENOMIC DNA]</scope>
    <source>
        <strain evidence="5 6">DSM 14656</strain>
    </source>
</reference>
<dbReference type="InterPro" id="IPR012827">
    <property type="entry name" value="Hemerythrin_metal-bd"/>
</dbReference>
<evidence type="ECO:0000313" key="5">
    <source>
        <dbReference type="EMBL" id="TFZ03164.1"/>
    </source>
</evidence>
<evidence type="ECO:0000259" key="4">
    <source>
        <dbReference type="Pfam" id="PF01814"/>
    </source>
</evidence>
<keyword evidence="2" id="KW-0479">Metal-binding</keyword>
<dbReference type="AlphaFoldDB" id="A0A4Z0BXD1"/>
<protein>
    <submittedName>
        <fullName evidence="5">Hemerythrin</fullName>
    </submittedName>
</protein>
<dbReference type="Gene3D" id="1.20.120.50">
    <property type="entry name" value="Hemerythrin-like"/>
    <property type="match status" value="1"/>
</dbReference>
<dbReference type="OrthoDB" id="5296936at2"/>
<accession>A0A4Z0BXD1</accession>
<keyword evidence="6" id="KW-1185">Reference proteome</keyword>
<dbReference type="Pfam" id="PF01814">
    <property type="entry name" value="Hemerythrin"/>
    <property type="match status" value="1"/>
</dbReference>
<dbReference type="CDD" id="cd12107">
    <property type="entry name" value="Hemerythrin"/>
    <property type="match status" value="1"/>
</dbReference>
<dbReference type="GO" id="GO:0046872">
    <property type="term" value="F:metal ion binding"/>
    <property type="evidence" value="ECO:0007669"/>
    <property type="project" value="UniProtKB-KW"/>
</dbReference>